<evidence type="ECO:0000313" key="2">
    <source>
        <dbReference type="Proteomes" id="UP000286921"/>
    </source>
</evidence>
<gene>
    <name evidence="1" type="ORF">AAWM_03491</name>
</gene>
<evidence type="ECO:0000313" key="1">
    <source>
        <dbReference type="EMBL" id="GCB20606.1"/>
    </source>
</evidence>
<protein>
    <submittedName>
        <fullName evidence="1">Uncharacterized protein</fullName>
    </submittedName>
</protein>
<keyword evidence="2" id="KW-1185">Reference proteome</keyword>
<name>A0A401KMX0_ASPAW</name>
<organism evidence="1 2">
    <name type="scientific">Aspergillus awamori</name>
    <name type="common">Black koji mold</name>
    <dbReference type="NCBI Taxonomy" id="105351"/>
    <lineage>
        <taxon>Eukaryota</taxon>
        <taxon>Fungi</taxon>
        <taxon>Dikarya</taxon>
        <taxon>Ascomycota</taxon>
        <taxon>Pezizomycotina</taxon>
        <taxon>Eurotiomycetes</taxon>
        <taxon>Eurotiomycetidae</taxon>
        <taxon>Eurotiales</taxon>
        <taxon>Aspergillaceae</taxon>
        <taxon>Aspergillus</taxon>
    </lineage>
</organism>
<comment type="caution">
    <text evidence="1">The sequence shown here is derived from an EMBL/GenBank/DDBJ whole genome shotgun (WGS) entry which is preliminary data.</text>
</comment>
<accession>A0A401KMX0</accession>
<reference evidence="1 2" key="1">
    <citation type="submission" date="2016-09" db="EMBL/GenBank/DDBJ databases">
        <title>Aspergillus awamori IFM 58123T.</title>
        <authorList>
            <person name="Kusuya Y."/>
            <person name="Shimizu M."/>
            <person name="Takahashi H."/>
            <person name="Yaguchi T."/>
        </authorList>
    </citation>
    <scope>NUCLEOTIDE SEQUENCE [LARGE SCALE GENOMIC DNA]</scope>
    <source>
        <strain evidence="1 2">IFM 58123</strain>
    </source>
</reference>
<sequence length="145" mass="16293">MTPNPHKVPLPSPVPWITPFYLPISMPSIKDSVMSDESGPIKEGLVHRLETDLADTNHQNKMTADSEGYFEKLEAKGNAENQQAVAVSHENPLLSNLENGTVGWYGLNDPEKPRYVSDQEFWGVVFHRDILELYTGSPDDKKQCQ</sequence>
<dbReference type="EMBL" id="BDHI01000007">
    <property type="protein sequence ID" value="GCB20606.1"/>
    <property type="molecule type" value="Genomic_DNA"/>
</dbReference>
<proteinExistence type="predicted"/>
<dbReference type="AlphaFoldDB" id="A0A401KMX0"/>
<dbReference type="Proteomes" id="UP000286921">
    <property type="component" value="Unassembled WGS sequence"/>
</dbReference>